<organism evidence="2 3">
    <name type="scientific">Alosa alosa</name>
    <name type="common">allis shad</name>
    <dbReference type="NCBI Taxonomy" id="278164"/>
    <lineage>
        <taxon>Eukaryota</taxon>
        <taxon>Metazoa</taxon>
        <taxon>Chordata</taxon>
        <taxon>Craniata</taxon>
        <taxon>Vertebrata</taxon>
        <taxon>Euteleostomi</taxon>
        <taxon>Actinopterygii</taxon>
        <taxon>Neopterygii</taxon>
        <taxon>Teleostei</taxon>
        <taxon>Clupei</taxon>
        <taxon>Clupeiformes</taxon>
        <taxon>Clupeoidei</taxon>
        <taxon>Clupeidae</taxon>
        <taxon>Alosa</taxon>
    </lineage>
</organism>
<feature type="region of interest" description="Disordered" evidence="1">
    <location>
        <begin position="1"/>
        <end position="22"/>
    </location>
</feature>
<protein>
    <submittedName>
        <fullName evidence="2">Uncharacterized protein</fullName>
    </submittedName>
</protein>
<reference evidence="2" key="1">
    <citation type="submission" date="2020-10" db="EMBL/GenBank/DDBJ databases">
        <title>Chromosome-scale genome assembly of the Allis shad, Alosa alosa.</title>
        <authorList>
            <person name="Margot Z."/>
            <person name="Christophe K."/>
            <person name="Cabau C."/>
            <person name="Louis A."/>
            <person name="Berthelot C."/>
            <person name="Parey E."/>
            <person name="Roest Crollius H."/>
            <person name="Montfort J."/>
            <person name="Robinson-Rechavi M."/>
            <person name="Bucao C."/>
            <person name="Bouchez O."/>
            <person name="Gislard M."/>
            <person name="Lluch J."/>
            <person name="Milhes M."/>
            <person name="Lampietro C."/>
            <person name="Lopez Roques C."/>
            <person name="Donnadieu C."/>
            <person name="Braasch I."/>
            <person name="Desvignes T."/>
            <person name="Postlethwait J."/>
            <person name="Bobe J."/>
            <person name="Guiguen Y."/>
        </authorList>
    </citation>
    <scope>NUCLEOTIDE SEQUENCE</scope>
    <source>
        <strain evidence="2">M-15738</strain>
        <tissue evidence="2">Blood</tissue>
    </source>
</reference>
<evidence type="ECO:0000313" key="2">
    <source>
        <dbReference type="EMBL" id="KAG5277709.1"/>
    </source>
</evidence>
<proteinExistence type="predicted"/>
<name>A0AAV6GSL2_9TELE</name>
<dbReference type="Pfam" id="PF05557">
    <property type="entry name" value="MAD"/>
    <property type="match status" value="1"/>
</dbReference>
<evidence type="ECO:0000256" key="1">
    <source>
        <dbReference type="SAM" id="MobiDB-lite"/>
    </source>
</evidence>
<dbReference type="EMBL" id="JADWDJ010000007">
    <property type="protein sequence ID" value="KAG5277709.1"/>
    <property type="molecule type" value="Genomic_DNA"/>
</dbReference>
<sequence length="317" mass="35589">MQQGSTSRLKHLSSNHTDSGRLRVGTKMNEVCQRMDISYKQACIDLEKATQCITQALQHEVGRNQELCMLIRRLEEKEAETGRSLTEQVESNKELKLKIDELHKHLGEKDHSLTQAKQAVVSLKKELSVLHQRLQSQPNQLTAAEEPMVWTEQLVSPDGQIPPLSPSDQRLLDAPVSGIKEENAVHGYEECRQYDMTGTFLHTAINDVLPDLPEMSKDILKETLQSLGVEIFSLLRRQICCHPCDPFKPEGWLLPGSGNARLSNAADRLLGPWQDLPHPCLCLRPGAPFQPLPASAEALVQTVWTPLAYRGRSSQRN</sequence>
<gene>
    <name evidence="2" type="ORF">AALO_G00090530</name>
</gene>
<comment type="caution">
    <text evidence="2">The sequence shown here is derived from an EMBL/GenBank/DDBJ whole genome shotgun (WGS) entry which is preliminary data.</text>
</comment>
<dbReference type="Proteomes" id="UP000823561">
    <property type="component" value="Chromosome 7"/>
</dbReference>
<dbReference type="GO" id="GO:0007094">
    <property type="term" value="P:mitotic spindle assembly checkpoint signaling"/>
    <property type="evidence" value="ECO:0007669"/>
    <property type="project" value="InterPro"/>
</dbReference>
<dbReference type="InterPro" id="IPR008672">
    <property type="entry name" value="Mad1"/>
</dbReference>
<keyword evidence="3" id="KW-1185">Reference proteome</keyword>
<dbReference type="AlphaFoldDB" id="A0AAV6GSL2"/>
<evidence type="ECO:0000313" key="3">
    <source>
        <dbReference type="Proteomes" id="UP000823561"/>
    </source>
</evidence>
<accession>A0AAV6GSL2</accession>